<evidence type="ECO:0000313" key="2">
    <source>
        <dbReference type="Proteomes" id="UP000034954"/>
    </source>
</evidence>
<organism evidence="1 2">
    <name type="scientific">Candidatus Brocadia fulgida</name>
    <dbReference type="NCBI Taxonomy" id="380242"/>
    <lineage>
        <taxon>Bacteria</taxon>
        <taxon>Pseudomonadati</taxon>
        <taxon>Planctomycetota</taxon>
        <taxon>Candidatus Brocadiia</taxon>
        <taxon>Candidatus Brocadiales</taxon>
        <taxon>Candidatus Brocadiaceae</taxon>
        <taxon>Candidatus Brocadia</taxon>
    </lineage>
</organism>
<dbReference type="Proteomes" id="UP000034954">
    <property type="component" value="Unassembled WGS sequence"/>
</dbReference>
<evidence type="ECO:0000313" key="1">
    <source>
        <dbReference type="EMBL" id="KKO19494.1"/>
    </source>
</evidence>
<dbReference type="EMBL" id="LAQJ01000187">
    <property type="protein sequence ID" value="KKO19494.1"/>
    <property type="molecule type" value="Genomic_DNA"/>
</dbReference>
<comment type="caution">
    <text evidence="1">The sequence shown here is derived from an EMBL/GenBank/DDBJ whole genome shotgun (WGS) entry which is preliminary data.</text>
</comment>
<sequence>MIQICFMKLGLRQSPQCRATSLVAPAAILKFLNIKLWVQVVNLNPRGDILVPSAAIGLMIVPRWRGTKGGGMA</sequence>
<keyword evidence="2" id="KW-1185">Reference proteome</keyword>
<name>A0A0M2UYD7_9BACT</name>
<proteinExistence type="predicted"/>
<dbReference type="AlphaFoldDB" id="A0A0M2UYD7"/>
<accession>A0A0M2UYD7</accession>
<reference evidence="1 2" key="1">
    <citation type="journal article" date="2013" name="BMC Microbiol.">
        <title>Identification of the type II cytochrome c maturation pathway in anammox bacteria by comparative genomics.</title>
        <authorList>
            <person name="Ferousi C."/>
            <person name="Speth D.R."/>
            <person name="Reimann J."/>
            <person name="Op den Camp H.J."/>
            <person name="Allen J.W."/>
            <person name="Keltjens J.T."/>
            <person name="Jetten M.S."/>
        </authorList>
    </citation>
    <scope>NUCLEOTIDE SEQUENCE [LARGE SCALE GENOMIC DNA]</scope>
    <source>
        <strain evidence="1">RU1</strain>
    </source>
</reference>
<protein>
    <submittedName>
        <fullName evidence="1">Uncharacterized protein</fullName>
    </submittedName>
</protein>
<gene>
    <name evidence="1" type="ORF">BROFUL_01790</name>
</gene>